<evidence type="ECO:0000313" key="2">
    <source>
        <dbReference type="EMBL" id="EJK75786.1"/>
    </source>
</evidence>
<proteinExistence type="predicted"/>
<feature type="compositionally biased region" description="Polar residues" evidence="1">
    <location>
        <begin position="223"/>
        <end position="239"/>
    </location>
</feature>
<feature type="compositionally biased region" description="Polar residues" evidence="1">
    <location>
        <begin position="176"/>
        <end position="186"/>
    </location>
</feature>
<feature type="region of interest" description="Disordered" evidence="1">
    <location>
        <begin position="176"/>
        <end position="239"/>
    </location>
</feature>
<protein>
    <submittedName>
        <fullName evidence="2">Uncharacterized protein</fullName>
    </submittedName>
</protein>
<evidence type="ECO:0000313" key="3">
    <source>
        <dbReference type="Proteomes" id="UP000266841"/>
    </source>
</evidence>
<feature type="compositionally biased region" description="Low complexity" evidence="1">
    <location>
        <begin position="206"/>
        <end position="215"/>
    </location>
</feature>
<organism evidence="2 3">
    <name type="scientific">Thalassiosira oceanica</name>
    <name type="common">Marine diatom</name>
    <dbReference type="NCBI Taxonomy" id="159749"/>
    <lineage>
        <taxon>Eukaryota</taxon>
        <taxon>Sar</taxon>
        <taxon>Stramenopiles</taxon>
        <taxon>Ochrophyta</taxon>
        <taxon>Bacillariophyta</taxon>
        <taxon>Coscinodiscophyceae</taxon>
        <taxon>Thalassiosirophycidae</taxon>
        <taxon>Thalassiosirales</taxon>
        <taxon>Thalassiosiraceae</taxon>
        <taxon>Thalassiosira</taxon>
    </lineage>
</organism>
<gene>
    <name evidence="2" type="ORF">THAOC_02481</name>
</gene>
<reference evidence="2 3" key="1">
    <citation type="journal article" date="2012" name="Genome Biol.">
        <title>Genome and low-iron response of an oceanic diatom adapted to chronic iron limitation.</title>
        <authorList>
            <person name="Lommer M."/>
            <person name="Specht M."/>
            <person name="Roy A.S."/>
            <person name="Kraemer L."/>
            <person name="Andreson R."/>
            <person name="Gutowska M.A."/>
            <person name="Wolf J."/>
            <person name="Bergner S.V."/>
            <person name="Schilhabel M.B."/>
            <person name="Klostermeier U.C."/>
            <person name="Beiko R.G."/>
            <person name="Rosenstiel P."/>
            <person name="Hippler M."/>
            <person name="Laroche J."/>
        </authorList>
    </citation>
    <scope>NUCLEOTIDE SEQUENCE [LARGE SCALE GENOMIC DNA]</scope>
    <source>
        <strain evidence="2 3">CCMP1005</strain>
    </source>
</reference>
<keyword evidence="3" id="KW-1185">Reference proteome</keyword>
<feature type="compositionally biased region" description="Low complexity" evidence="1">
    <location>
        <begin position="187"/>
        <end position="198"/>
    </location>
</feature>
<name>K0TM13_THAOC</name>
<dbReference type="AlphaFoldDB" id="K0TM13"/>
<dbReference type="EMBL" id="AGNL01002729">
    <property type="protein sequence ID" value="EJK75786.1"/>
    <property type="molecule type" value="Genomic_DNA"/>
</dbReference>
<comment type="caution">
    <text evidence="2">The sequence shown here is derived from an EMBL/GenBank/DDBJ whole genome shotgun (WGS) entry which is preliminary data.</text>
</comment>
<evidence type="ECO:0000256" key="1">
    <source>
        <dbReference type="SAM" id="MobiDB-lite"/>
    </source>
</evidence>
<dbReference type="Proteomes" id="UP000266841">
    <property type="component" value="Unassembled WGS sequence"/>
</dbReference>
<accession>K0TM13</accession>
<sequence>MAASSARANHQLETAAQAAQSAVVAHGNKLRGASSLGRPDVASEVRNAASLASRALVEAGGSRQAGAAVRQAVEAGGRLLMPSLESNQTIHLDHHQPEQRDDAAMDQRNASSGLGDAMSVVLTACRDMVHVSPHNRAYNTATFDNARASADDKFPIDEGQAGGQARRRTSGLIASVESSDQSNDIANSNGNSNMSNSKSKSKLSRRSSGGILSCSNRGDGASGMSSRSQACPPNRSRSPWFTSELNSGLAPAQVGNGPSVDEGVVEEFFQTNLIPNWDDSVAVETRITKDEYSDVGQLLGIFTPLPKTESQDERELCRDVNMTDVLPRGDVSWRSHGSGLRRGDDSTAAMKVGLCAAIPGQVSVSVGTAAARCSRESNCTTVATSSGDTSNLNLSMYGDRSGASSLSSAFNEVPTSEGNFPDHACFANDRGSYEGALPFIEGIKMEAVPGPARTSDRRPARITKKLSLILGSGAKRRKKKKT</sequence>
<feature type="region of interest" description="Disordered" evidence="1">
    <location>
        <begin position="151"/>
        <end position="170"/>
    </location>
</feature>